<proteinExistence type="predicted"/>
<dbReference type="Proteomes" id="UP000014252">
    <property type="component" value="Unassembled WGS sequence"/>
</dbReference>
<dbReference type="EMBL" id="ANKD01000085">
    <property type="protein sequence ID" value="EPC77284.1"/>
    <property type="molecule type" value="Genomic_DNA"/>
</dbReference>
<comment type="caution">
    <text evidence="1">The sequence shown here is derived from an EMBL/GenBank/DDBJ whole genome shotgun (WGS) entry which is preliminary data.</text>
</comment>
<organism evidence="1 2">
    <name type="scientific">Lacticaseibacillus paracasei subsp. paracasei Lpp71</name>
    <dbReference type="NCBI Taxonomy" id="1256207"/>
    <lineage>
        <taxon>Bacteria</taxon>
        <taxon>Bacillati</taxon>
        <taxon>Bacillota</taxon>
        <taxon>Bacilli</taxon>
        <taxon>Lactobacillales</taxon>
        <taxon>Lactobacillaceae</taxon>
        <taxon>Lacticaseibacillus</taxon>
    </lineage>
</organism>
<name>A0A8E0IU35_LACPA</name>
<reference evidence="1 2" key="1">
    <citation type="journal article" date="2013" name="PLoS ONE">
        <title>Lactobacillus paracasei comparative genomics: towards species pan-genome definition and exploitation of diversity.</title>
        <authorList>
            <person name="Smokvina T."/>
            <person name="Wels M."/>
            <person name="Polka J."/>
            <person name="Chervaux C."/>
            <person name="Brisse S."/>
            <person name="Boekhorst J."/>
            <person name="van Hylckama Vlieg J.E."/>
            <person name="Siezen R.J."/>
        </authorList>
    </citation>
    <scope>NUCLEOTIDE SEQUENCE [LARGE SCALE GENOMIC DNA]</scope>
    <source>
        <strain evidence="1 2">Lpp71</strain>
    </source>
</reference>
<accession>A0A8E0IU35</accession>
<evidence type="ECO:0000313" key="1">
    <source>
        <dbReference type="EMBL" id="EPC77284.1"/>
    </source>
</evidence>
<gene>
    <name evidence="1" type="ORF">Lpp71_01979</name>
</gene>
<protein>
    <submittedName>
        <fullName evidence="1">Uncharacterized protein</fullName>
    </submittedName>
</protein>
<evidence type="ECO:0000313" key="2">
    <source>
        <dbReference type="Proteomes" id="UP000014252"/>
    </source>
</evidence>
<dbReference type="AlphaFoldDB" id="A0A8E0IU35"/>
<sequence>MATTLPNRDRGNYHVQKVASRMFFVEHFYPVKSNLVDGSQKHEKSRCTKIQYLSCSDHSFAY</sequence>